<dbReference type="Pfam" id="PF03118">
    <property type="entry name" value="RNA_pol_A_CTD"/>
    <property type="match status" value="1"/>
</dbReference>
<dbReference type="InterPro" id="IPR011773">
    <property type="entry name" value="DNA-dir_RpoA"/>
</dbReference>
<dbReference type="InterPro" id="IPR011260">
    <property type="entry name" value="RNAP_asu_C"/>
</dbReference>
<evidence type="ECO:0000256" key="3">
    <source>
        <dbReference type="ARBA" id="ARBA00015972"/>
    </source>
</evidence>
<gene>
    <name evidence="11" type="primary">rpoA</name>
    <name evidence="13" type="ORF">C4544_06700</name>
</gene>
<protein>
    <recommendedName>
        <fullName evidence="3 11">DNA-directed RNA polymerase subunit alpha</fullName>
        <shortName evidence="11">RNAP subunit alpha</shortName>
        <ecNumber evidence="2 11">2.7.7.6</ecNumber>
    </recommendedName>
    <alternativeName>
        <fullName evidence="9 11">RNA polymerase subunit alpha</fullName>
    </alternativeName>
    <alternativeName>
        <fullName evidence="8 11">Transcriptase subunit alpha</fullName>
    </alternativeName>
</protein>
<evidence type="ECO:0000313" key="14">
    <source>
        <dbReference type="Proteomes" id="UP000285655"/>
    </source>
</evidence>
<evidence type="ECO:0000256" key="9">
    <source>
        <dbReference type="ARBA" id="ARBA00033070"/>
    </source>
</evidence>
<dbReference type="Gene3D" id="1.10.150.20">
    <property type="entry name" value="5' to 3' exonuclease, C-terminal subdomain"/>
    <property type="match status" value="1"/>
</dbReference>
<comment type="function">
    <text evidence="11">DNA-dependent RNA polymerase catalyzes the transcription of DNA into RNA using the four ribonucleoside triphosphates as substrates.</text>
</comment>
<dbReference type="GO" id="GO:0000428">
    <property type="term" value="C:DNA-directed RNA polymerase complex"/>
    <property type="evidence" value="ECO:0007669"/>
    <property type="project" value="UniProtKB-KW"/>
</dbReference>
<evidence type="ECO:0000256" key="10">
    <source>
        <dbReference type="ARBA" id="ARBA00048552"/>
    </source>
</evidence>
<dbReference type="InterPro" id="IPR011263">
    <property type="entry name" value="DNA-dir_RNA_pol_RpoA/D/Rpb3"/>
</dbReference>
<evidence type="ECO:0000256" key="8">
    <source>
        <dbReference type="ARBA" id="ARBA00032524"/>
    </source>
</evidence>
<accession>A0A419DA83</accession>
<dbReference type="Gene3D" id="3.30.1360.10">
    <property type="entry name" value="RNA polymerase, RBP11-like subunit"/>
    <property type="match status" value="1"/>
</dbReference>
<dbReference type="HAMAP" id="MF_00059">
    <property type="entry name" value="RNApol_bact_RpoA"/>
    <property type="match status" value="1"/>
</dbReference>
<comment type="similarity">
    <text evidence="1 11">Belongs to the RNA polymerase alpha chain family.</text>
</comment>
<dbReference type="FunFam" id="2.170.120.12:FF:000001">
    <property type="entry name" value="DNA-directed RNA polymerase subunit alpha"/>
    <property type="match status" value="1"/>
</dbReference>
<dbReference type="Proteomes" id="UP000285655">
    <property type="component" value="Unassembled WGS sequence"/>
</dbReference>
<feature type="region of interest" description="Alpha N-terminal domain (alpha-NTD)" evidence="11">
    <location>
        <begin position="1"/>
        <end position="233"/>
    </location>
</feature>
<dbReference type="AlphaFoldDB" id="A0A419DA83"/>
<comment type="caution">
    <text evidence="13">The sequence shown here is derived from an EMBL/GenBank/DDBJ whole genome shotgun (WGS) entry which is preliminary data.</text>
</comment>
<evidence type="ECO:0000256" key="1">
    <source>
        <dbReference type="ARBA" id="ARBA00007123"/>
    </source>
</evidence>
<dbReference type="EC" id="2.7.7.6" evidence="2 11"/>
<dbReference type="SUPFAM" id="SSF47789">
    <property type="entry name" value="C-terminal domain of RNA polymerase alpha subunit"/>
    <property type="match status" value="1"/>
</dbReference>
<dbReference type="GO" id="GO:0003677">
    <property type="term" value="F:DNA binding"/>
    <property type="evidence" value="ECO:0007669"/>
    <property type="project" value="UniProtKB-UniRule"/>
</dbReference>
<evidence type="ECO:0000256" key="6">
    <source>
        <dbReference type="ARBA" id="ARBA00022695"/>
    </source>
</evidence>
<dbReference type="InterPro" id="IPR036603">
    <property type="entry name" value="RBP11-like"/>
</dbReference>
<dbReference type="EMBL" id="QZJW01000055">
    <property type="protein sequence ID" value="RJO60026.1"/>
    <property type="molecule type" value="Genomic_DNA"/>
</dbReference>
<dbReference type="NCBIfam" id="NF003513">
    <property type="entry name" value="PRK05182.1-2"/>
    <property type="match status" value="1"/>
</dbReference>
<dbReference type="NCBIfam" id="TIGR02027">
    <property type="entry name" value="rpoA"/>
    <property type="match status" value="1"/>
</dbReference>
<dbReference type="GO" id="GO:0046983">
    <property type="term" value="F:protein dimerization activity"/>
    <property type="evidence" value="ECO:0007669"/>
    <property type="project" value="InterPro"/>
</dbReference>
<dbReference type="NCBIfam" id="NF003519">
    <property type="entry name" value="PRK05182.2-5"/>
    <property type="match status" value="1"/>
</dbReference>
<dbReference type="GO" id="GO:0005737">
    <property type="term" value="C:cytoplasm"/>
    <property type="evidence" value="ECO:0007669"/>
    <property type="project" value="UniProtKB-ARBA"/>
</dbReference>
<evidence type="ECO:0000313" key="13">
    <source>
        <dbReference type="EMBL" id="RJO60026.1"/>
    </source>
</evidence>
<dbReference type="GO" id="GO:0006351">
    <property type="term" value="P:DNA-templated transcription"/>
    <property type="evidence" value="ECO:0007669"/>
    <property type="project" value="UniProtKB-UniRule"/>
</dbReference>
<dbReference type="GO" id="GO:0003899">
    <property type="term" value="F:DNA-directed RNA polymerase activity"/>
    <property type="evidence" value="ECO:0007669"/>
    <property type="project" value="UniProtKB-UniRule"/>
</dbReference>
<evidence type="ECO:0000256" key="4">
    <source>
        <dbReference type="ARBA" id="ARBA00022478"/>
    </source>
</evidence>
<name>A0A419DA83_9BACT</name>
<comment type="subunit">
    <text evidence="11">Homodimer. The RNAP catalytic core consists of 2 alpha, 1 beta, 1 beta' and 1 omega subunit. When a sigma factor is associated with the core the holoenzyme is formed, which can initiate transcription.</text>
</comment>
<proteinExistence type="inferred from homology"/>
<comment type="catalytic activity">
    <reaction evidence="10 11">
        <text>RNA(n) + a ribonucleoside 5'-triphosphate = RNA(n+1) + diphosphate</text>
        <dbReference type="Rhea" id="RHEA:21248"/>
        <dbReference type="Rhea" id="RHEA-COMP:14527"/>
        <dbReference type="Rhea" id="RHEA-COMP:17342"/>
        <dbReference type="ChEBI" id="CHEBI:33019"/>
        <dbReference type="ChEBI" id="CHEBI:61557"/>
        <dbReference type="ChEBI" id="CHEBI:140395"/>
        <dbReference type="EC" id="2.7.7.6"/>
    </reaction>
</comment>
<evidence type="ECO:0000256" key="2">
    <source>
        <dbReference type="ARBA" id="ARBA00012418"/>
    </source>
</evidence>
<keyword evidence="4 11" id="KW-0240">DNA-directed RNA polymerase</keyword>
<feature type="region of interest" description="Alpha C-terminal domain (alpha-CTD)" evidence="11">
    <location>
        <begin position="245"/>
        <end position="321"/>
    </location>
</feature>
<keyword evidence="7 11" id="KW-0804">Transcription</keyword>
<evidence type="ECO:0000256" key="11">
    <source>
        <dbReference type="HAMAP-Rule" id="MF_00059"/>
    </source>
</evidence>
<evidence type="ECO:0000259" key="12">
    <source>
        <dbReference type="SMART" id="SM00662"/>
    </source>
</evidence>
<organism evidence="13 14">
    <name type="scientific">candidate division WS5 bacterium</name>
    <dbReference type="NCBI Taxonomy" id="2093353"/>
    <lineage>
        <taxon>Bacteria</taxon>
        <taxon>candidate division WS5</taxon>
    </lineage>
</organism>
<dbReference type="Pfam" id="PF01000">
    <property type="entry name" value="RNA_pol_A_bac"/>
    <property type="match status" value="1"/>
</dbReference>
<keyword evidence="5 11" id="KW-0808">Transferase</keyword>
<reference evidence="13 14" key="1">
    <citation type="journal article" date="2017" name="ISME J.">
        <title>Energy and carbon metabolisms in a deep terrestrial subsurface fluid microbial community.</title>
        <authorList>
            <person name="Momper L."/>
            <person name="Jungbluth S.P."/>
            <person name="Lee M.D."/>
            <person name="Amend J.P."/>
        </authorList>
    </citation>
    <scope>NUCLEOTIDE SEQUENCE [LARGE SCALE GENOMIC DNA]</scope>
    <source>
        <strain evidence="13">SURF_29</strain>
    </source>
</reference>
<keyword evidence="6 11" id="KW-0548">Nucleotidyltransferase</keyword>
<dbReference type="SMART" id="SM00662">
    <property type="entry name" value="RPOLD"/>
    <property type="match status" value="1"/>
</dbReference>
<feature type="domain" description="DNA-directed RNA polymerase RpoA/D/Rpb3-type" evidence="12">
    <location>
        <begin position="19"/>
        <end position="227"/>
    </location>
</feature>
<dbReference type="InterPro" id="IPR036643">
    <property type="entry name" value="RNApol_insert_sf"/>
</dbReference>
<dbReference type="SUPFAM" id="SSF56553">
    <property type="entry name" value="Insert subdomain of RNA polymerase alpha subunit"/>
    <property type="match status" value="1"/>
</dbReference>
<comment type="domain">
    <text evidence="11">The N-terminal domain is essential for RNAP assembly and basal transcription, whereas the C-terminal domain is involved in interaction with transcriptional regulators and with upstream promoter elements.</text>
</comment>
<dbReference type="Gene3D" id="2.170.120.12">
    <property type="entry name" value="DNA-directed RNA polymerase, insert domain"/>
    <property type="match status" value="1"/>
</dbReference>
<dbReference type="Pfam" id="PF01193">
    <property type="entry name" value="RNA_pol_L"/>
    <property type="match status" value="1"/>
</dbReference>
<dbReference type="CDD" id="cd06928">
    <property type="entry name" value="RNAP_alpha_NTD"/>
    <property type="match status" value="1"/>
</dbReference>
<sequence>MLHEIQLPEVKKIESKGNTGVFSIEPLHPGYGMTLGNSLRRVLLSSLEGSAVTSIKIEGVLHEFSTIPNIKEDVVEIIMNIKKLRVKSLSDESEYITLSKTGVGKVTAADIKTNQNVEVLNPDLHIATLDNKNAKLDMELKIDKGRGYVTVEKRKKEKLGVGFIALDALYSPTRRVRYSVESTRVGQMTNLDKLILEIETDGTMTPEEALSRSAEILVDHFLVISGKESVELKKPEVNEEESESASAGIMVEEINLSPRTTNALLNNDLKTVDDILKRSFDELKNLKGFGAKAYDEVIEKLDELGLLKDKKEIEDKEEKDA</sequence>
<dbReference type="SUPFAM" id="SSF55257">
    <property type="entry name" value="RBP11-like subunits of RNA polymerase"/>
    <property type="match status" value="1"/>
</dbReference>
<dbReference type="InterPro" id="IPR011262">
    <property type="entry name" value="DNA-dir_RNA_pol_insert"/>
</dbReference>
<evidence type="ECO:0000256" key="5">
    <source>
        <dbReference type="ARBA" id="ARBA00022679"/>
    </source>
</evidence>
<evidence type="ECO:0000256" key="7">
    <source>
        <dbReference type="ARBA" id="ARBA00023163"/>
    </source>
</evidence>